<gene>
    <name evidence="1" type="ORF">CLV75_0279</name>
</gene>
<comment type="caution">
    <text evidence="1">The sequence shown here is derived from an EMBL/GenBank/DDBJ whole genome shotgun (WGS) entry which is preliminary data.</text>
</comment>
<dbReference type="AlphaFoldDB" id="A0A497ZLS0"/>
<protein>
    <submittedName>
        <fullName evidence="1">Uncharacterized protein</fullName>
    </submittedName>
</protein>
<sequence length="41" mass="3995">MKAFLSAVAAMVVITAAAPIVLDKIGFSAAASGSGSSVRLD</sequence>
<reference evidence="1 2" key="1">
    <citation type="submission" date="2018-10" db="EMBL/GenBank/DDBJ databases">
        <title>Genomic Encyclopedia of Archaeal and Bacterial Type Strains, Phase II (KMG-II): from individual species to whole genera.</title>
        <authorList>
            <person name="Goeker M."/>
        </authorList>
    </citation>
    <scope>NUCLEOTIDE SEQUENCE [LARGE SCALE GENOMIC DNA]</scope>
    <source>
        <strain evidence="1 2">DSM 29317</strain>
    </source>
</reference>
<organism evidence="1 2">
    <name type="scientific">Ruegeria conchae</name>
    <dbReference type="NCBI Taxonomy" id="981384"/>
    <lineage>
        <taxon>Bacteria</taxon>
        <taxon>Pseudomonadati</taxon>
        <taxon>Pseudomonadota</taxon>
        <taxon>Alphaproteobacteria</taxon>
        <taxon>Rhodobacterales</taxon>
        <taxon>Roseobacteraceae</taxon>
        <taxon>Ruegeria</taxon>
    </lineage>
</organism>
<dbReference type="Proteomes" id="UP000271700">
    <property type="component" value="Unassembled WGS sequence"/>
</dbReference>
<dbReference type="EMBL" id="RCCT01000001">
    <property type="protein sequence ID" value="RLK10310.1"/>
    <property type="molecule type" value="Genomic_DNA"/>
</dbReference>
<evidence type="ECO:0000313" key="2">
    <source>
        <dbReference type="Proteomes" id="UP000271700"/>
    </source>
</evidence>
<name>A0A497ZLS0_9RHOB</name>
<dbReference type="RefSeq" id="WP_010439464.1">
    <property type="nucleotide sequence ID" value="NZ_AEYW01000006.1"/>
</dbReference>
<accession>A0A497ZLS0</accession>
<proteinExistence type="predicted"/>
<keyword evidence="2" id="KW-1185">Reference proteome</keyword>
<evidence type="ECO:0000313" key="1">
    <source>
        <dbReference type="EMBL" id="RLK10310.1"/>
    </source>
</evidence>